<name>A0ABP0FUS6_CLALP</name>
<feature type="region of interest" description="Disordered" evidence="6">
    <location>
        <begin position="176"/>
        <end position="202"/>
    </location>
</feature>
<gene>
    <name evidence="9" type="ORF">CVLEPA_LOCUS13045</name>
</gene>
<dbReference type="InterPro" id="IPR051717">
    <property type="entry name" value="MFS_MFSD6"/>
</dbReference>
<dbReference type="EMBL" id="CAWYQH010000090">
    <property type="protein sequence ID" value="CAK8682377.1"/>
    <property type="molecule type" value="Genomic_DNA"/>
</dbReference>
<evidence type="ECO:0000256" key="2">
    <source>
        <dbReference type="ARBA" id="ARBA00005241"/>
    </source>
</evidence>
<dbReference type="InterPro" id="IPR036259">
    <property type="entry name" value="MFS_trans_sf"/>
</dbReference>
<dbReference type="Gene3D" id="1.20.1250.20">
    <property type="entry name" value="MFS general substrate transporter like domains"/>
    <property type="match status" value="2"/>
</dbReference>
<dbReference type="Proteomes" id="UP001642483">
    <property type="component" value="Unassembled WGS sequence"/>
</dbReference>
<keyword evidence="5 7" id="KW-0472">Membrane</keyword>
<reference evidence="9 10" key="1">
    <citation type="submission" date="2024-02" db="EMBL/GenBank/DDBJ databases">
        <authorList>
            <person name="Daric V."/>
            <person name="Darras S."/>
        </authorList>
    </citation>
    <scope>NUCLEOTIDE SEQUENCE [LARGE SCALE GENOMIC DNA]</scope>
</reference>
<keyword evidence="10" id="KW-1185">Reference proteome</keyword>
<feature type="transmembrane region" description="Helical" evidence="7">
    <location>
        <begin position="542"/>
        <end position="563"/>
    </location>
</feature>
<evidence type="ECO:0000313" key="9">
    <source>
        <dbReference type="EMBL" id="CAK8682377.1"/>
    </source>
</evidence>
<dbReference type="PANTHER" id="PTHR16172:SF41">
    <property type="entry name" value="MAJOR FACILITATOR SUPERFAMILY DOMAIN-CONTAINING PROTEIN 6-LIKE"/>
    <property type="match status" value="1"/>
</dbReference>
<organism evidence="9 10">
    <name type="scientific">Clavelina lepadiformis</name>
    <name type="common">Light-bulb sea squirt</name>
    <name type="synonym">Ascidia lepadiformis</name>
    <dbReference type="NCBI Taxonomy" id="159417"/>
    <lineage>
        <taxon>Eukaryota</taxon>
        <taxon>Metazoa</taxon>
        <taxon>Chordata</taxon>
        <taxon>Tunicata</taxon>
        <taxon>Ascidiacea</taxon>
        <taxon>Aplousobranchia</taxon>
        <taxon>Clavelinidae</taxon>
        <taxon>Clavelina</taxon>
    </lineage>
</organism>
<dbReference type="PANTHER" id="PTHR16172">
    <property type="entry name" value="MAJOR FACILITATOR SUPERFAMILY DOMAIN-CONTAINING PROTEIN 6-LIKE"/>
    <property type="match status" value="1"/>
</dbReference>
<dbReference type="Pfam" id="PF12832">
    <property type="entry name" value="MFS_1_like"/>
    <property type="match status" value="1"/>
</dbReference>
<comment type="subcellular location">
    <subcellularLocation>
        <location evidence="1">Membrane</location>
        <topology evidence="1">Multi-pass membrane protein</topology>
    </subcellularLocation>
</comment>
<dbReference type="PROSITE" id="PS51257">
    <property type="entry name" value="PROKAR_LIPOPROTEIN"/>
    <property type="match status" value="1"/>
</dbReference>
<feature type="transmembrane region" description="Helical" evidence="7">
    <location>
        <begin position="707"/>
        <end position="729"/>
    </location>
</feature>
<keyword evidence="4 7" id="KW-1133">Transmembrane helix</keyword>
<sequence length="784" mass="86357">MGQFSRQVQWDVKRSVAIASLFYFFYYGGVSCLFPFVTLYYRSLGLSATQTGILCGSKSLAWFLSAPLWLALNRRVQKTHFILGLALLSTIASNLSVTLVPSNIQHGLVCNESELSNKVDVHQNTSQFNGTVASASWETSPSSPYTISWVQSIVTITSFATEGINDLSPKTFAARNPAEKSAASSTTTALASTATTTSSTSKSLPAATTTLSAYKVAHQVLPQIIASGVKKRSGIVKFVSKLVGVKSMPKWKQRKVVNEIMSLLSKSMQGDGDTASSTTTSDGTSSASGASAGKEGKFKQTVQRLAEKLLPVLMQEKAKNEAMTSDMFVVTFPITSSLDPKLQQLLAAALDRLLGYKRNVRSADALKRSEEISNDSYVTMTTKLVTKSDTGEEVTELSMIESVLPHLTNNLSTFFLLFAIVIGGELIASPVEPLSDNSFYELLDELDSLNRYGRHRMASLLAPTMFGISISLAVYFSPCFISASIPRFHIHFYGFALLVSGAFIFTPFYPSYTPRNLGKSGKTNSRTCPLFSRGKASECRHFLLMVTIFLVGITQSALHNFLLWQVEDLPNSSELVYGAFVSAQGLFGIVAIILGRRILSYVKASMMIPLSLYCISLQLLMCSYVTNAWFIVPLQALNVFGCPFLWLIVSQHTNSATPWHEKMNDGILARTWQQRGLHTSYTSMYQGLAYAVGSVVSGVVYDVTGSTLAPFLQVSSLIIAVWGCFYLLYQCCCTSRTRRYSKLVADSDEEELFNRNHRKRWGFGTKHRSCVVRKVVGIILYFRR</sequence>
<keyword evidence="3 7" id="KW-0812">Transmembrane</keyword>
<evidence type="ECO:0000259" key="8">
    <source>
        <dbReference type="Pfam" id="PF12832"/>
    </source>
</evidence>
<feature type="transmembrane region" description="Helical" evidence="7">
    <location>
        <begin position="81"/>
        <end position="100"/>
    </location>
</feature>
<evidence type="ECO:0000313" key="10">
    <source>
        <dbReference type="Proteomes" id="UP001642483"/>
    </source>
</evidence>
<feature type="compositionally biased region" description="Low complexity" evidence="6">
    <location>
        <begin position="181"/>
        <end position="202"/>
    </location>
</feature>
<evidence type="ECO:0000256" key="3">
    <source>
        <dbReference type="ARBA" id="ARBA00022692"/>
    </source>
</evidence>
<feature type="transmembrane region" description="Helical" evidence="7">
    <location>
        <begin position="601"/>
        <end position="621"/>
    </location>
</feature>
<comment type="caution">
    <text evidence="9">The sequence shown here is derived from an EMBL/GenBank/DDBJ whole genome shotgun (WGS) entry which is preliminary data.</text>
</comment>
<evidence type="ECO:0000256" key="5">
    <source>
        <dbReference type="ARBA" id="ARBA00023136"/>
    </source>
</evidence>
<evidence type="ECO:0000256" key="7">
    <source>
        <dbReference type="SAM" id="Phobius"/>
    </source>
</evidence>
<dbReference type="SUPFAM" id="SSF103473">
    <property type="entry name" value="MFS general substrate transporter"/>
    <property type="match status" value="2"/>
</dbReference>
<feature type="transmembrane region" description="Helical" evidence="7">
    <location>
        <begin position="490"/>
        <end position="509"/>
    </location>
</feature>
<comment type="similarity">
    <text evidence="2">Belongs to the major facilitator superfamily. MFSD6 family.</text>
</comment>
<evidence type="ECO:0000256" key="1">
    <source>
        <dbReference type="ARBA" id="ARBA00004141"/>
    </source>
</evidence>
<feature type="transmembrane region" description="Helical" evidence="7">
    <location>
        <begin position="21"/>
        <end position="41"/>
    </location>
</feature>
<feature type="compositionally biased region" description="Low complexity" evidence="6">
    <location>
        <begin position="270"/>
        <end position="293"/>
    </location>
</feature>
<accession>A0ABP0FUS6</accession>
<dbReference type="InterPro" id="IPR024989">
    <property type="entry name" value="MFS_assoc_dom"/>
</dbReference>
<feature type="transmembrane region" description="Helical" evidence="7">
    <location>
        <begin position="47"/>
        <end position="69"/>
    </location>
</feature>
<feature type="transmembrane region" description="Helical" evidence="7">
    <location>
        <begin position="575"/>
        <end position="594"/>
    </location>
</feature>
<feature type="region of interest" description="Disordered" evidence="6">
    <location>
        <begin position="267"/>
        <end position="298"/>
    </location>
</feature>
<proteinExistence type="inferred from homology"/>
<protein>
    <recommendedName>
        <fullName evidence="8">Major facilitator superfamily associated domain-containing protein</fullName>
    </recommendedName>
</protein>
<evidence type="ECO:0000256" key="6">
    <source>
        <dbReference type="SAM" id="MobiDB-lite"/>
    </source>
</evidence>
<feature type="domain" description="Major facilitator superfamily associated" evidence="8">
    <location>
        <begin position="20"/>
        <end position="706"/>
    </location>
</feature>
<feature type="transmembrane region" description="Helical" evidence="7">
    <location>
        <begin position="460"/>
        <end position="484"/>
    </location>
</feature>
<evidence type="ECO:0000256" key="4">
    <source>
        <dbReference type="ARBA" id="ARBA00022989"/>
    </source>
</evidence>
<feature type="transmembrane region" description="Helical" evidence="7">
    <location>
        <begin position="627"/>
        <end position="649"/>
    </location>
</feature>